<keyword evidence="7" id="KW-0653">Protein transport</keyword>
<evidence type="ECO:0000256" key="5">
    <source>
        <dbReference type="ARBA" id="ARBA00022989"/>
    </source>
</evidence>
<dbReference type="PANTHER" id="PTHR30558">
    <property type="entry name" value="EXBD MEMBRANE COMPONENT OF PMF-DRIVEN MACROMOLECULE IMPORT SYSTEM"/>
    <property type="match status" value="1"/>
</dbReference>
<comment type="caution">
    <text evidence="11">The sequence shown here is derived from an EMBL/GenBank/DDBJ whole genome shotgun (WGS) entry which is preliminary data.</text>
</comment>
<gene>
    <name evidence="11" type="ORF">DW206_21960</name>
    <name evidence="9" type="ORF">F3B85_24575</name>
    <name evidence="10" type="ORF">PQ628_22405</name>
</gene>
<evidence type="ECO:0000256" key="4">
    <source>
        <dbReference type="ARBA" id="ARBA00022692"/>
    </source>
</evidence>
<sequence length="148" mass="16775">MRLNYDDDDKVEVQMSPLIDCVFLLLIFFLVTTMMKKWEMQIPLTLPTMTSSLSTTRAGKEAVIIAVDEKKNVYQVVGHDAYSGESTYLPVKDLSAFLSELRNSRGVETNIDVTAYRTVPVSTVIEIFDQCQIQGFTHTRVRLGSKPY</sequence>
<evidence type="ECO:0000256" key="8">
    <source>
        <dbReference type="SAM" id="Phobius"/>
    </source>
</evidence>
<dbReference type="Proteomes" id="UP000283329">
    <property type="component" value="Unassembled WGS sequence"/>
</dbReference>
<accession>A0A1Y4PEU9</accession>
<evidence type="ECO:0000256" key="2">
    <source>
        <dbReference type="ARBA" id="ARBA00005811"/>
    </source>
</evidence>
<evidence type="ECO:0000256" key="3">
    <source>
        <dbReference type="ARBA" id="ARBA00022475"/>
    </source>
</evidence>
<evidence type="ECO:0000256" key="6">
    <source>
        <dbReference type="ARBA" id="ARBA00023136"/>
    </source>
</evidence>
<keyword evidence="6 8" id="KW-0472">Membrane</keyword>
<reference evidence="11 12" key="1">
    <citation type="submission" date="2018-08" db="EMBL/GenBank/DDBJ databases">
        <title>A genome reference for cultivated species of the human gut microbiota.</title>
        <authorList>
            <person name="Zou Y."/>
            <person name="Xue W."/>
            <person name="Luo G."/>
        </authorList>
    </citation>
    <scope>NUCLEOTIDE SEQUENCE [LARGE SCALE GENOMIC DNA]</scope>
    <source>
        <strain evidence="11 12">AM17-48</strain>
    </source>
</reference>
<comment type="subcellular location">
    <subcellularLocation>
        <location evidence="1">Cell membrane</location>
        <topology evidence="1">Single-pass membrane protein</topology>
    </subcellularLocation>
    <subcellularLocation>
        <location evidence="7">Cell membrane</location>
        <topology evidence="7">Single-pass type II membrane protein</topology>
    </subcellularLocation>
</comment>
<dbReference type="EMBL" id="QRJR01000031">
    <property type="protein sequence ID" value="RHH40902.1"/>
    <property type="molecule type" value="Genomic_DNA"/>
</dbReference>
<evidence type="ECO:0000256" key="7">
    <source>
        <dbReference type="RuleBase" id="RU003879"/>
    </source>
</evidence>
<dbReference type="Proteomes" id="UP000478493">
    <property type="component" value="Unassembled WGS sequence"/>
</dbReference>
<proteinExistence type="inferred from homology"/>
<evidence type="ECO:0000313" key="9">
    <source>
        <dbReference type="EMBL" id="KAA4527805.1"/>
    </source>
</evidence>
<evidence type="ECO:0000313" key="12">
    <source>
        <dbReference type="Proteomes" id="UP000283329"/>
    </source>
</evidence>
<dbReference type="GO" id="GO:0022857">
    <property type="term" value="F:transmembrane transporter activity"/>
    <property type="evidence" value="ECO:0007669"/>
    <property type="project" value="InterPro"/>
</dbReference>
<protein>
    <submittedName>
        <fullName evidence="11">Biopolymer transporter ExbD</fullName>
    </submittedName>
</protein>
<organism evidence="11 12">
    <name type="scientific">Bacteroides ovatus</name>
    <dbReference type="NCBI Taxonomy" id="28116"/>
    <lineage>
        <taxon>Bacteria</taxon>
        <taxon>Pseudomonadati</taxon>
        <taxon>Bacteroidota</taxon>
        <taxon>Bacteroidia</taxon>
        <taxon>Bacteroidales</taxon>
        <taxon>Bacteroidaceae</taxon>
        <taxon>Bacteroides</taxon>
    </lineage>
</organism>
<dbReference type="RefSeq" id="WP_004307632.1">
    <property type="nucleotide sequence ID" value="NZ_CABKQC010000017.1"/>
</dbReference>
<name>A0A1Y4PEU9_BACOV</name>
<dbReference type="Pfam" id="PF02472">
    <property type="entry name" value="ExbD"/>
    <property type="match status" value="1"/>
</dbReference>
<keyword evidence="3" id="KW-1003">Cell membrane</keyword>
<keyword evidence="5 8" id="KW-1133">Transmembrane helix</keyword>
<reference evidence="9 13" key="2">
    <citation type="journal article" date="2019" name="Nat. Med.">
        <title>A library of human gut bacterial isolates paired with longitudinal multiomics data enables mechanistic microbiome research.</title>
        <authorList>
            <person name="Poyet M."/>
            <person name="Groussin M."/>
            <person name="Gibbons S.M."/>
            <person name="Avila-Pacheco J."/>
            <person name="Jiang X."/>
            <person name="Kearney S.M."/>
            <person name="Perrotta A.R."/>
            <person name="Berdy B."/>
            <person name="Zhao S."/>
            <person name="Lieberman T.D."/>
            <person name="Swanson P.K."/>
            <person name="Smith M."/>
            <person name="Roesemann S."/>
            <person name="Alexander J.E."/>
            <person name="Rich S.A."/>
            <person name="Livny J."/>
            <person name="Vlamakis H."/>
            <person name="Clish C."/>
            <person name="Bullock K."/>
            <person name="Deik A."/>
            <person name="Scott J."/>
            <person name="Pierce K.A."/>
            <person name="Xavier R.J."/>
            <person name="Alm E.J."/>
        </authorList>
    </citation>
    <scope>NUCLEOTIDE SEQUENCE [LARGE SCALE GENOMIC DNA]</scope>
    <source>
        <strain evidence="9 13">BIOML-A41</strain>
    </source>
</reference>
<dbReference type="GO" id="GO:0005886">
    <property type="term" value="C:plasma membrane"/>
    <property type="evidence" value="ECO:0007669"/>
    <property type="project" value="UniProtKB-SubCell"/>
</dbReference>
<reference evidence="10" key="3">
    <citation type="submission" date="2022-10" db="EMBL/GenBank/DDBJ databases">
        <title>Human gut microbiome strain richness.</title>
        <authorList>
            <person name="Chen-Liaw A."/>
        </authorList>
    </citation>
    <scope>NUCLEOTIDE SEQUENCE</scope>
    <source>
        <strain evidence="10">RTP21484st1_H8_RTP21484_190118</strain>
    </source>
</reference>
<dbReference type="InterPro" id="IPR003400">
    <property type="entry name" value="ExbD"/>
</dbReference>
<dbReference type="EMBL" id="VWGP01000028">
    <property type="protein sequence ID" value="KAA4527805.1"/>
    <property type="molecule type" value="Genomic_DNA"/>
</dbReference>
<dbReference type="PANTHER" id="PTHR30558:SF3">
    <property type="entry name" value="BIOPOLYMER TRANSPORT PROTEIN EXBD-RELATED"/>
    <property type="match status" value="1"/>
</dbReference>
<keyword evidence="4 7" id="KW-0812">Transmembrane</keyword>
<evidence type="ECO:0000313" key="10">
    <source>
        <dbReference type="EMBL" id="MDC7960951.1"/>
    </source>
</evidence>
<dbReference type="Proteomes" id="UP001215078">
    <property type="component" value="Unassembled WGS sequence"/>
</dbReference>
<evidence type="ECO:0000313" key="11">
    <source>
        <dbReference type="EMBL" id="RHH40902.1"/>
    </source>
</evidence>
<evidence type="ECO:0000313" key="13">
    <source>
        <dbReference type="Proteomes" id="UP000478493"/>
    </source>
</evidence>
<feature type="transmembrane region" description="Helical" evidence="8">
    <location>
        <begin position="15"/>
        <end position="35"/>
    </location>
</feature>
<dbReference type="GO" id="GO:0015031">
    <property type="term" value="P:protein transport"/>
    <property type="evidence" value="ECO:0007669"/>
    <property type="project" value="UniProtKB-KW"/>
</dbReference>
<comment type="similarity">
    <text evidence="2 7">Belongs to the ExbD/TolR family.</text>
</comment>
<evidence type="ECO:0000256" key="1">
    <source>
        <dbReference type="ARBA" id="ARBA00004162"/>
    </source>
</evidence>
<dbReference type="AlphaFoldDB" id="A0A1Y4PEU9"/>
<dbReference type="EMBL" id="JAQQPO010000033">
    <property type="protein sequence ID" value="MDC7960951.1"/>
    <property type="molecule type" value="Genomic_DNA"/>
</dbReference>
<keyword evidence="7" id="KW-0813">Transport</keyword>